<name>A0A1C1CEP4_9EURO</name>
<dbReference type="VEuPathDB" id="FungiDB:G647_02415"/>
<protein>
    <submittedName>
        <fullName evidence="1">Uncharacterized protein</fullName>
    </submittedName>
</protein>
<comment type="caution">
    <text evidence="1">The sequence shown here is derived from an EMBL/GenBank/DDBJ whole genome shotgun (WGS) entry which is preliminary data.</text>
</comment>
<dbReference type="OrthoDB" id="4136123at2759"/>
<dbReference type="Proteomes" id="UP000094526">
    <property type="component" value="Unassembled WGS sequence"/>
</dbReference>
<reference evidence="2" key="1">
    <citation type="submission" date="2015-07" db="EMBL/GenBank/DDBJ databases">
        <authorList>
            <person name="Teixeira M.M."/>
            <person name="Souza R.C."/>
            <person name="Almeida L.G."/>
            <person name="Vicente V.A."/>
            <person name="de Hoog S."/>
            <person name="Bocca A.L."/>
            <person name="de Almeida S.R."/>
            <person name="Vasconcelos A.T."/>
            <person name="Felipe M.S."/>
        </authorList>
    </citation>
    <scope>NUCLEOTIDE SEQUENCE [LARGE SCALE GENOMIC DNA]</scope>
    <source>
        <strain evidence="2">KSF</strain>
    </source>
</reference>
<gene>
    <name evidence="1" type="ORF">CLCR_02547</name>
</gene>
<sequence length="323" mass="37543">MAPHQLADTVPPCDADANVHAHAYAHAYRDLRSHRRPQNRHAKQSAKYYGYRGVHPSWVGRPYFDFSSGIQTPESEAATEAEPKSDAAWATKYPNLHARMDPLLLAKARGTAPTIATWTKRDMWQDREDRIWPLDRRHHVGKRFREKRSRKWNESSVGRRMRQRSREWGFVVEDARDLARLRYDDMDTVYFDPQEWDSSWDDLEDVAVEVVEEVAYNDRGEPAPVWIDLEGERFFDAWLENGVGHCWEESGAEIDVEDGSLADQERDDFDFDFIWLESVGDAEDVSESGDYCFVHKHEGCDDPSDWAEEDDDYDMLHLEMGVG</sequence>
<evidence type="ECO:0000313" key="2">
    <source>
        <dbReference type="Proteomes" id="UP000094526"/>
    </source>
</evidence>
<accession>A0A1C1CEP4</accession>
<dbReference type="VEuPathDB" id="FungiDB:CLCR_02547"/>
<keyword evidence="2" id="KW-1185">Reference proteome</keyword>
<dbReference type="EMBL" id="LGRB01000014">
    <property type="protein sequence ID" value="OCT47005.1"/>
    <property type="molecule type" value="Genomic_DNA"/>
</dbReference>
<dbReference type="AlphaFoldDB" id="A0A1C1CEP4"/>
<evidence type="ECO:0000313" key="1">
    <source>
        <dbReference type="EMBL" id="OCT47005.1"/>
    </source>
</evidence>
<proteinExistence type="predicted"/>
<organism evidence="1 2">
    <name type="scientific">Cladophialophora carrionii</name>
    <dbReference type="NCBI Taxonomy" id="86049"/>
    <lineage>
        <taxon>Eukaryota</taxon>
        <taxon>Fungi</taxon>
        <taxon>Dikarya</taxon>
        <taxon>Ascomycota</taxon>
        <taxon>Pezizomycotina</taxon>
        <taxon>Eurotiomycetes</taxon>
        <taxon>Chaetothyriomycetidae</taxon>
        <taxon>Chaetothyriales</taxon>
        <taxon>Herpotrichiellaceae</taxon>
        <taxon>Cladophialophora</taxon>
    </lineage>
</organism>